<organism evidence="2 3">
    <name type="scientific">Actinokineospora spheciospongiae</name>
    <dbReference type="NCBI Taxonomy" id="909613"/>
    <lineage>
        <taxon>Bacteria</taxon>
        <taxon>Bacillati</taxon>
        <taxon>Actinomycetota</taxon>
        <taxon>Actinomycetes</taxon>
        <taxon>Pseudonocardiales</taxon>
        <taxon>Pseudonocardiaceae</taxon>
        <taxon>Actinokineospora</taxon>
    </lineage>
</organism>
<evidence type="ECO:0000313" key="2">
    <source>
        <dbReference type="EMBL" id="EWC64357.1"/>
    </source>
</evidence>
<evidence type="ECO:0000256" key="1">
    <source>
        <dbReference type="SAM" id="MobiDB-lite"/>
    </source>
</evidence>
<comment type="caution">
    <text evidence="2">The sequence shown here is derived from an EMBL/GenBank/DDBJ whole genome shotgun (WGS) entry which is preliminary data.</text>
</comment>
<accession>W7J5N8</accession>
<feature type="region of interest" description="Disordered" evidence="1">
    <location>
        <begin position="74"/>
        <end position="95"/>
    </location>
</feature>
<dbReference type="AlphaFoldDB" id="W7J5N8"/>
<protein>
    <recommendedName>
        <fullName evidence="4">HEAT repeat domain-containing protein</fullName>
    </recommendedName>
</protein>
<dbReference type="EMBL" id="AYXG01000011">
    <property type="protein sequence ID" value="EWC64357.1"/>
    <property type="molecule type" value="Genomic_DNA"/>
</dbReference>
<keyword evidence="3" id="KW-1185">Reference proteome</keyword>
<evidence type="ECO:0008006" key="4">
    <source>
        <dbReference type="Google" id="ProtNLM"/>
    </source>
</evidence>
<gene>
    <name evidence="2" type="ORF">UO65_0318</name>
</gene>
<sequence>MTGTLCRSSQVETTDVRHEEALEVMLDIPDPAALPVLGDVVHRHFPWDPHRQIALKALWVIGEIDTLEAHAIPRGVVEEESGTSRARGGDGRRST</sequence>
<proteinExistence type="predicted"/>
<reference evidence="2 3" key="1">
    <citation type="journal article" date="2014" name="Genome Announc.">
        <title>Draft Genome Sequence of the Antitrypanosomally Active Sponge-Associated Bacterium Actinokineospora sp. Strain EG49.</title>
        <authorList>
            <person name="Harjes J."/>
            <person name="Ryu T."/>
            <person name="Abdelmohsen U.R."/>
            <person name="Moitinho-Silva L."/>
            <person name="Horn H."/>
            <person name="Ravasi T."/>
            <person name="Hentschel U."/>
        </authorList>
    </citation>
    <scope>NUCLEOTIDE SEQUENCE [LARGE SCALE GENOMIC DNA]</scope>
    <source>
        <strain evidence="2 3">EG49</strain>
    </source>
</reference>
<name>W7J5N8_9PSEU</name>
<evidence type="ECO:0000313" key="3">
    <source>
        <dbReference type="Proteomes" id="UP000019277"/>
    </source>
</evidence>
<dbReference type="Proteomes" id="UP000019277">
    <property type="component" value="Unassembled WGS sequence"/>
</dbReference>